<evidence type="ECO:0000313" key="3">
    <source>
        <dbReference type="EMBL" id="RKP19710.1"/>
    </source>
</evidence>
<dbReference type="CDD" id="cd00160">
    <property type="entry name" value="RhoGEF"/>
    <property type="match status" value="1"/>
</dbReference>
<feature type="domain" description="DH" evidence="2">
    <location>
        <begin position="211"/>
        <end position="392"/>
    </location>
</feature>
<dbReference type="InterPro" id="IPR000219">
    <property type="entry name" value="DH_dom"/>
</dbReference>
<dbReference type="SMART" id="SM00325">
    <property type="entry name" value="RhoGEF"/>
    <property type="match status" value="1"/>
</dbReference>
<name>A0A4P9YMD2_ROZAC</name>
<dbReference type="EMBL" id="ML005177">
    <property type="protein sequence ID" value="RKP19710.1"/>
    <property type="molecule type" value="Genomic_DNA"/>
</dbReference>
<dbReference type="GO" id="GO:0035556">
    <property type="term" value="P:intracellular signal transduction"/>
    <property type="evidence" value="ECO:0007669"/>
    <property type="project" value="InterPro"/>
</dbReference>
<dbReference type="PROSITE" id="PS00741">
    <property type="entry name" value="DH_1"/>
    <property type="match status" value="1"/>
</dbReference>
<gene>
    <name evidence="3" type="ORF">ROZALSC1DRAFT_28717</name>
</gene>
<reference evidence="4" key="1">
    <citation type="journal article" date="2018" name="Nat. Microbiol.">
        <title>Leveraging single-cell genomics to expand the fungal tree of life.</title>
        <authorList>
            <person name="Ahrendt S.R."/>
            <person name="Quandt C.A."/>
            <person name="Ciobanu D."/>
            <person name="Clum A."/>
            <person name="Salamov A."/>
            <person name="Andreopoulos B."/>
            <person name="Cheng J.F."/>
            <person name="Woyke T."/>
            <person name="Pelin A."/>
            <person name="Henrissat B."/>
            <person name="Reynolds N.K."/>
            <person name="Benny G.L."/>
            <person name="Smith M.E."/>
            <person name="James T.Y."/>
            <person name="Grigoriev I.V."/>
        </authorList>
    </citation>
    <scope>NUCLEOTIDE SEQUENCE [LARGE SCALE GENOMIC DNA]</scope>
    <source>
        <strain evidence="4">CSF55</strain>
    </source>
</reference>
<feature type="region of interest" description="Disordered" evidence="1">
    <location>
        <begin position="28"/>
        <end position="68"/>
    </location>
</feature>
<evidence type="ECO:0000259" key="2">
    <source>
        <dbReference type="PROSITE" id="PS50010"/>
    </source>
</evidence>
<dbReference type="InterPro" id="IPR051092">
    <property type="entry name" value="FYVE_RhoGEF_PH"/>
</dbReference>
<dbReference type="InterPro" id="IPR011993">
    <property type="entry name" value="PH-like_dom_sf"/>
</dbReference>
<dbReference type="PANTHER" id="PTHR12673:SF159">
    <property type="entry name" value="LD03170P"/>
    <property type="match status" value="1"/>
</dbReference>
<protein>
    <submittedName>
        <fullName evidence="3">Dbl homology domain-containing protein</fullName>
    </submittedName>
</protein>
<dbReference type="PROSITE" id="PS50010">
    <property type="entry name" value="DH_2"/>
    <property type="match status" value="1"/>
</dbReference>
<organism evidence="3 4">
    <name type="scientific">Rozella allomycis (strain CSF55)</name>
    <dbReference type="NCBI Taxonomy" id="988480"/>
    <lineage>
        <taxon>Eukaryota</taxon>
        <taxon>Fungi</taxon>
        <taxon>Fungi incertae sedis</taxon>
        <taxon>Cryptomycota</taxon>
        <taxon>Cryptomycota incertae sedis</taxon>
        <taxon>Rozella</taxon>
    </lineage>
</organism>
<dbReference type="Proteomes" id="UP000281549">
    <property type="component" value="Unassembled WGS sequence"/>
</dbReference>
<dbReference type="AlphaFoldDB" id="A0A4P9YMD2"/>
<evidence type="ECO:0000256" key="1">
    <source>
        <dbReference type="SAM" id="MobiDB-lite"/>
    </source>
</evidence>
<sequence>MSRDADSRNGETPDKIDFQQKRQAISQLLSQRFGKPRSETDQTEYESQYDQEGSIGTPSSTANSIQVQLRPKVLTRRPAQTYSIATETSATLEAETPASLMSCSKSVKNVPYHVTEPKTGFVKSFRTTFTKWFKKNSKIHPVESDESPTLTKNIVYTSPHTLPSASKNRFYRPTTNKFSNIPTFKLPDAVVDFQRPVIRELSPEESKMLKKRFEVSSELLSTEETYITDMKNVLDLILNPMVEKKMVPFHFKSSLISYLEQIIPINEYFCSQLKANFSPNGIKNAGQVFLSIADFFKVYKIYIGSQPDSLKQLHSLMEKNENLSCHVRNMKNMPQFRGLELESYLLKPIQRLCKYPLFLKELMRCTEDGAERGLLSKALNKFESIVGAINEGAKHAQILRRTVSALSKIKFRDPIDLLIPTRTLLLESQFKFALDDGKFLNRHIFLFNDILIVTKLALLNKGKFQCLAVHPLSGLFVCEMSNNHFELLLLTYTGQKYRICTKDKDKRDLWFKTLSTESEKAHSKPMSTREQMLLEAINGIHSVAGSDDNDNDIDDPFYSFDSKNYSIEWSDQDDP</sequence>
<proteinExistence type="predicted"/>
<dbReference type="Gene3D" id="1.20.900.10">
    <property type="entry name" value="Dbl homology (DH) domain"/>
    <property type="match status" value="1"/>
</dbReference>
<dbReference type="GO" id="GO:0005737">
    <property type="term" value="C:cytoplasm"/>
    <property type="evidence" value="ECO:0007669"/>
    <property type="project" value="TreeGrafter"/>
</dbReference>
<feature type="region of interest" description="Disordered" evidence="1">
    <location>
        <begin position="1"/>
        <end position="20"/>
    </location>
</feature>
<dbReference type="GO" id="GO:0005085">
    <property type="term" value="F:guanyl-nucleotide exchange factor activity"/>
    <property type="evidence" value="ECO:0007669"/>
    <property type="project" value="InterPro"/>
</dbReference>
<dbReference type="InterPro" id="IPR035899">
    <property type="entry name" value="DBL_dom_sf"/>
</dbReference>
<evidence type="ECO:0000313" key="4">
    <source>
        <dbReference type="Proteomes" id="UP000281549"/>
    </source>
</evidence>
<dbReference type="SUPFAM" id="SSF48065">
    <property type="entry name" value="DBL homology domain (DH-domain)"/>
    <property type="match status" value="1"/>
</dbReference>
<feature type="compositionally biased region" description="Polar residues" evidence="1">
    <location>
        <begin position="50"/>
        <end position="67"/>
    </location>
</feature>
<dbReference type="SUPFAM" id="SSF50729">
    <property type="entry name" value="PH domain-like"/>
    <property type="match status" value="1"/>
</dbReference>
<dbReference type="Pfam" id="PF00621">
    <property type="entry name" value="RhoGEF"/>
    <property type="match status" value="1"/>
</dbReference>
<dbReference type="PANTHER" id="PTHR12673">
    <property type="entry name" value="FACIOGENITAL DYSPLASIA PROTEIN"/>
    <property type="match status" value="1"/>
</dbReference>
<dbReference type="Gene3D" id="2.30.29.30">
    <property type="entry name" value="Pleckstrin-homology domain (PH domain)/Phosphotyrosine-binding domain (PTB)"/>
    <property type="match status" value="1"/>
</dbReference>
<dbReference type="InterPro" id="IPR001331">
    <property type="entry name" value="GDS_CDC24_CS"/>
</dbReference>
<accession>A0A4P9YMD2</accession>